<keyword evidence="4" id="KW-1185">Reference proteome</keyword>
<dbReference type="RefSeq" id="WP_132620032.1">
    <property type="nucleotide sequence ID" value="NZ_SMKV01000004.1"/>
</dbReference>
<feature type="region of interest" description="Disordered" evidence="1">
    <location>
        <begin position="487"/>
        <end position="590"/>
    </location>
</feature>
<feature type="region of interest" description="Disordered" evidence="1">
    <location>
        <begin position="56"/>
        <end position="76"/>
    </location>
</feature>
<feature type="domain" description="Novel toxin 11" evidence="2">
    <location>
        <begin position="362"/>
        <end position="457"/>
    </location>
</feature>
<evidence type="ECO:0000313" key="3">
    <source>
        <dbReference type="EMBL" id="TDC95529.1"/>
    </source>
</evidence>
<feature type="compositionally biased region" description="Basic and acidic residues" evidence="1">
    <location>
        <begin position="1"/>
        <end position="15"/>
    </location>
</feature>
<accession>A0A4R4V803</accession>
<organism evidence="3 4">
    <name type="scientific">Saccharopolyspora aridisoli</name>
    <dbReference type="NCBI Taxonomy" id="2530385"/>
    <lineage>
        <taxon>Bacteria</taxon>
        <taxon>Bacillati</taxon>
        <taxon>Actinomycetota</taxon>
        <taxon>Actinomycetes</taxon>
        <taxon>Pseudonocardiales</taxon>
        <taxon>Pseudonocardiaceae</taxon>
        <taxon>Saccharopolyspora</taxon>
    </lineage>
</organism>
<evidence type="ECO:0000259" key="2">
    <source>
        <dbReference type="Pfam" id="PF15521"/>
    </source>
</evidence>
<dbReference type="Pfam" id="PF15521">
    <property type="entry name" value="Ntox11"/>
    <property type="match status" value="1"/>
</dbReference>
<dbReference type="EMBL" id="SMKV01000004">
    <property type="protein sequence ID" value="TDC95529.1"/>
    <property type="molecule type" value="Genomic_DNA"/>
</dbReference>
<evidence type="ECO:0000256" key="1">
    <source>
        <dbReference type="SAM" id="MobiDB-lite"/>
    </source>
</evidence>
<dbReference type="InterPro" id="IPR029121">
    <property type="entry name" value="Ntox11"/>
</dbReference>
<protein>
    <recommendedName>
        <fullName evidence="2">Novel toxin 11 domain-containing protein</fullName>
    </recommendedName>
</protein>
<dbReference type="AlphaFoldDB" id="A0A4R4V803"/>
<gene>
    <name evidence="3" type="ORF">E1161_05000</name>
</gene>
<feature type="compositionally biased region" description="Basic and acidic residues" evidence="1">
    <location>
        <begin position="487"/>
        <end position="497"/>
    </location>
</feature>
<feature type="compositionally biased region" description="Basic and acidic residues" evidence="1">
    <location>
        <begin position="519"/>
        <end position="540"/>
    </location>
</feature>
<feature type="region of interest" description="Disordered" evidence="1">
    <location>
        <begin position="1"/>
        <end position="38"/>
    </location>
</feature>
<dbReference type="OrthoDB" id="4319170at2"/>
<dbReference type="Proteomes" id="UP000294744">
    <property type="component" value="Unassembled WGS sequence"/>
</dbReference>
<evidence type="ECO:0000313" key="4">
    <source>
        <dbReference type="Proteomes" id="UP000294744"/>
    </source>
</evidence>
<sequence length="590" mass="64106">MGNARSKEPERDQVKSTHAGTRPQVASGLRRAPGELAPADVLSLQQRAGNRAATAAVQRTAGDGQRTVGAPTGGGRLGEWVNAQKVKSDLLKRLKSGPLFDDGEVQQIQQQGGNWLESAGIGTYEAALAYAEKGNYEDWLRLSPGRRLLIATLEYRGAVRDRQQDSPAYTLGRTLTANKSSAEEREQLDAERDEQIRNTFVDTLHPREPSGDGATAEQNKQAHAQQLLTRVFLALQNGLKIRPGPGEEHIDYRDGDVARALAHGGRVNIRIPELSRRGAGRFELAQWLEMTDAQGELTDKVFERKYATHHMSISDDRVGGEGAFKERGGALAALRNKRPFGSKDEKVRLAGVDVGMGGMGSLDCNGDVIMPDGAHGHLLLIYTPPRLGRAGALEVGLETLAPENENSPVGYVHNWRSTEATSNPESSAHGHKRDKIGAGKLRDNQRYVNLAEFPQPWVNFLRDLERDYNALMSAARNRDEERELVSRLVGRRGEADSQLRPIRPFDIASARSGPSGTEGRSRSNDRSNDRSKDRSKEGSTRRSVGLGQGRRGPSAVVAARGSGSGSPRATAHESISAGRSNCLVRSAVPT</sequence>
<comment type="caution">
    <text evidence="3">The sequence shown here is derived from an EMBL/GenBank/DDBJ whole genome shotgun (WGS) entry which is preliminary data.</text>
</comment>
<reference evidence="3 4" key="1">
    <citation type="submission" date="2019-03" db="EMBL/GenBank/DDBJ databases">
        <title>Draft genome sequences of novel Actinobacteria.</title>
        <authorList>
            <person name="Sahin N."/>
            <person name="Ay H."/>
            <person name="Saygin H."/>
        </authorList>
    </citation>
    <scope>NUCLEOTIDE SEQUENCE [LARGE SCALE GENOMIC DNA]</scope>
    <source>
        <strain evidence="3 4">16K404</strain>
    </source>
</reference>
<proteinExistence type="predicted"/>
<name>A0A4R4V803_9PSEU</name>
<feature type="region of interest" description="Disordered" evidence="1">
    <location>
        <begin position="418"/>
        <end position="440"/>
    </location>
</feature>